<dbReference type="InterPro" id="IPR011835">
    <property type="entry name" value="GS/SS"/>
</dbReference>
<dbReference type="Proteomes" id="UP000824001">
    <property type="component" value="Unassembled WGS sequence"/>
</dbReference>
<dbReference type="InterPro" id="IPR013534">
    <property type="entry name" value="Starch_synth_cat_dom"/>
</dbReference>
<protein>
    <recommendedName>
        <fullName evidence="7">Glycogen synthase</fullName>
        <ecNumber evidence="7">2.4.1.21</ecNumber>
    </recommendedName>
    <alternativeName>
        <fullName evidence="7">Starch [bacterial glycogen] synthase</fullName>
    </alternativeName>
</protein>
<dbReference type="EC" id="2.4.1.21" evidence="7"/>
<sequence>MKRQFQQALADKGRDRLPTVLLVSAECAPISKTGGLADVVGTLPKALAALGIDARVITPYHRIVKDVYGEQVEHMFSFSVDLGWRSQYVGIEKLVLDGITIYLVDNEYYFGDRIYRGGVAEGEQYAFFTRAVLDAIPNLGFFPDILHCNDWHTAMIPMLLRTQYGNYVHGRMKTLLTIHNIAYQGKFGFEFFRDLLRVEDRYYTPEFMELNGCGAFLKGGCVFADRLSTVSPSYADEICTPYYGEGLDGILSARRHELSGIINGIDTKVFNPFSDKLIARKYDKGHLKGKQACKDALMFDMGLHAEPRTPLIAMVTRMTSQKGFDLVERVLDEMMGLDICFMLLGSGSGEYENFMREAEARHRGRLCAYIGYNEELSHRVYAGADMLLMPSRFEPCGLSQMIAMRYGTLPIVRETGGLKDTVRPYNQYTGEGNGFSFANYNAHEMKDTVEMACDVYRSQPEAWTALQRSAMSEDFSFSRSAEDYARLYIDML</sequence>
<dbReference type="NCBIfam" id="NF001898">
    <property type="entry name" value="PRK00654.1-1"/>
    <property type="match status" value="1"/>
</dbReference>
<comment type="catalytic activity">
    <reaction evidence="1 7">
        <text>[(1-&gt;4)-alpha-D-glucosyl](n) + ADP-alpha-D-glucose = [(1-&gt;4)-alpha-D-glucosyl](n+1) + ADP + H(+)</text>
        <dbReference type="Rhea" id="RHEA:18189"/>
        <dbReference type="Rhea" id="RHEA-COMP:9584"/>
        <dbReference type="Rhea" id="RHEA-COMP:9587"/>
        <dbReference type="ChEBI" id="CHEBI:15378"/>
        <dbReference type="ChEBI" id="CHEBI:15444"/>
        <dbReference type="ChEBI" id="CHEBI:57498"/>
        <dbReference type="ChEBI" id="CHEBI:456216"/>
        <dbReference type="EC" id="2.4.1.21"/>
    </reaction>
</comment>
<evidence type="ECO:0000256" key="5">
    <source>
        <dbReference type="ARBA" id="ARBA00022679"/>
    </source>
</evidence>
<dbReference type="PANTHER" id="PTHR45825:SF11">
    <property type="entry name" value="ALPHA AMYLASE DOMAIN-CONTAINING PROTEIN"/>
    <property type="match status" value="1"/>
</dbReference>
<evidence type="ECO:0000259" key="9">
    <source>
        <dbReference type="Pfam" id="PF08323"/>
    </source>
</evidence>
<dbReference type="Pfam" id="PF08323">
    <property type="entry name" value="Glyco_transf_5"/>
    <property type="match status" value="1"/>
</dbReference>
<proteinExistence type="inferred from homology"/>
<dbReference type="GO" id="GO:0004373">
    <property type="term" value="F:alpha-1,4-glucan glucosyltransferase (UDP-glucose donor) activity"/>
    <property type="evidence" value="ECO:0007669"/>
    <property type="project" value="InterPro"/>
</dbReference>
<dbReference type="PANTHER" id="PTHR45825">
    <property type="entry name" value="GRANULE-BOUND STARCH SYNTHASE 1, CHLOROPLASTIC/AMYLOPLASTIC"/>
    <property type="match status" value="1"/>
</dbReference>
<keyword evidence="5 7" id="KW-0808">Transferase</keyword>
<evidence type="ECO:0000259" key="8">
    <source>
        <dbReference type="Pfam" id="PF00534"/>
    </source>
</evidence>
<evidence type="ECO:0000256" key="6">
    <source>
        <dbReference type="ARBA" id="ARBA00023056"/>
    </source>
</evidence>
<dbReference type="GO" id="GO:0009011">
    <property type="term" value="F:alpha-1,4-glucan glucosyltransferase (ADP-glucose donor) activity"/>
    <property type="evidence" value="ECO:0007669"/>
    <property type="project" value="UniProtKB-UniRule"/>
</dbReference>
<dbReference type="SUPFAM" id="SSF53756">
    <property type="entry name" value="UDP-Glycosyltransferase/glycogen phosphorylase"/>
    <property type="match status" value="1"/>
</dbReference>
<evidence type="ECO:0000256" key="4">
    <source>
        <dbReference type="ARBA" id="ARBA00022676"/>
    </source>
</evidence>
<comment type="function">
    <text evidence="2 7">Synthesizes alpha-1,4-glucan chains using ADP-glucose.</text>
</comment>
<accession>A0A9D1FDL6</accession>
<reference evidence="10" key="2">
    <citation type="journal article" date="2021" name="PeerJ">
        <title>Extensive microbial diversity within the chicken gut microbiome revealed by metagenomics and culture.</title>
        <authorList>
            <person name="Gilroy R."/>
            <person name="Ravi A."/>
            <person name="Getino M."/>
            <person name="Pursley I."/>
            <person name="Horton D.L."/>
            <person name="Alikhan N.F."/>
            <person name="Baker D."/>
            <person name="Gharbi K."/>
            <person name="Hall N."/>
            <person name="Watson M."/>
            <person name="Adriaenssens E.M."/>
            <person name="Foster-Nyarko E."/>
            <person name="Jarju S."/>
            <person name="Secka A."/>
            <person name="Antonio M."/>
            <person name="Oren A."/>
            <person name="Chaudhuri R.R."/>
            <person name="La Ragione R."/>
            <person name="Hildebrand F."/>
            <person name="Pallen M.J."/>
        </authorList>
    </citation>
    <scope>NUCLEOTIDE SEQUENCE</scope>
    <source>
        <strain evidence="10">ChiHjej10B9-9673</strain>
    </source>
</reference>
<dbReference type="GO" id="GO:0005978">
    <property type="term" value="P:glycogen biosynthetic process"/>
    <property type="evidence" value="ECO:0007669"/>
    <property type="project" value="UniProtKB-UniRule"/>
</dbReference>
<feature type="domain" description="Glycosyl transferase family 1" evidence="8">
    <location>
        <begin position="308"/>
        <end position="450"/>
    </location>
</feature>
<dbReference type="Gene3D" id="3.40.50.2000">
    <property type="entry name" value="Glycogen Phosphorylase B"/>
    <property type="match status" value="2"/>
</dbReference>
<dbReference type="AlphaFoldDB" id="A0A9D1FDL6"/>
<feature type="binding site" evidence="7">
    <location>
        <position position="32"/>
    </location>
    <ligand>
        <name>ADP-alpha-D-glucose</name>
        <dbReference type="ChEBI" id="CHEBI:57498"/>
    </ligand>
</feature>
<dbReference type="Pfam" id="PF00534">
    <property type="entry name" value="Glycos_transf_1"/>
    <property type="match status" value="1"/>
</dbReference>
<organism evidence="10 11">
    <name type="scientific">Candidatus Scatomorpha merdipullorum</name>
    <dbReference type="NCBI Taxonomy" id="2840927"/>
    <lineage>
        <taxon>Bacteria</taxon>
        <taxon>Bacillati</taxon>
        <taxon>Bacillota</taxon>
        <taxon>Clostridia</taxon>
        <taxon>Eubacteriales</taxon>
        <taxon>Candidatus Scatomorpha</taxon>
    </lineage>
</organism>
<keyword evidence="6 7" id="KW-0320">Glycogen biosynthesis</keyword>
<reference evidence="10" key="1">
    <citation type="submission" date="2020-10" db="EMBL/GenBank/DDBJ databases">
        <authorList>
            <person name="Gilroy R."/>
        </authorList>
    </citation>
    <scope>NUCLEOTIDE SEQUENCE</scope>
    <source>
        <strain evidence="10">ChiHjej10B9-9673</strain>
    </source>
</reference>
<feature type="domain" description="Starch synthase catalytic" evidence="9">
    <location>
        <begin position="20"/>
        <end position="252"/>
    </location>
</feature>
<dbReference type="InterPro" id="IPR001296">
    <property type="entry name" value="Glyco_trans_1"/>
</dbReference>
<comment type="caution">
    <text evidence="10">The sequence shown here is derived from an EMBL/GenBank/DDBJ whole genome shotgun (WGS) entry which is preliminary data.</text>
</comment>
<comment type="pathway">
    <text evidence="7">Glycan biosynthesis; glycogen biosynthesis.</text>
</comment>
<dbReference type="NCBIfam" id="TIGR02095">
    <property type="entry name" value="glgA"/>
    <property type="match status" value="1"/>
</dbReference>
<evidence type="ECO:0000256" key="7">
    <source>
        <dbReference type="HAMAP-Rule" id="MF_00484"/>
    </source>
</evidence>
<comment type="similarity">
    <text evidence="3 7">Belongs to the glycosyltransferase 1 family. Bacterial/plant glycogen synthase subfamily.</text>
</comment>
<evidence type="ECO:0000313" key="10">
    <source>
        <dbReference type="EMBL" id="HIS67142.1"/>
    </source>
</evidence>
<dbReference type="EMBL" id="DVJK01000172">
    <property type="protein sequence ID" value="HIS67142.1"/>
    <property type="molecule type" value="Genomic_DNA"/>
</dbReference>
<evidence type="ECO:0000256" key="3">
    <source>
        <dbReference type="ARBA" id="ARBA00010281"/>
    </source>
</evidence>
<gene>
    <name evidence="7 10" type="primary">glgA</name>
    <name evidence="10" type="ORF">IAC18_06215</name>
</gene>
<dbReference type="HAMAP" id="MF_00484">
    <property type="entry name" value="Glycogen_synth"/>
    <property type="match status" value="1"/>
</dbReference>
<evidence type="ECO:0000313" key="11">
    <source>
        <dbReference type="Proteomes" id="UP000824001"/>
    </source>
</evidence>
<name>A0A9D1FDL6_9FIRM</name>
<dbReference type="CDD" id="cd03791">
    <property type="entry name" value="GT5_Glycogen_synthase_DULL1-like"/>
    <property type="match status" value="1"/>
</dbReference>
<evidence type="ECO:0000256" key="2">
    <source>
        <dbReference type="ARBA" id="ARBA00002764"/>
    </source>
</evidence>
<evidence type="ECO:0000256" key="1">
    <source>
        <dbReference type="ARBA" id="ARBA00001478"/>
    </source>
</evidence>
<keyword evidence="4 7" id="KW-0328">Glycosyltransferase</keyword>